<dbReference type="InterPro" id="IPR014461">
    <property type="entry name" value="Retromer_complex_Vps17"/>
</dbReference>
<dbReference type="eggNOG" id="KOG2273">
    <property type="taxonomic scope" value="Eukaryota"/>
</dbReference>
<dbReference type="PIRSF" id="PIRSF011791">
    <property type="entry name" value="Vps17"/>
    <property type="match status" value="1"/>
</dbReference>
<comment type="similarity">
    <text evidence="1">Belongs to the VPS17 family.</text>
</comment>
<organism evidence="4 5">
    <name type="scientific">Tetrapisispora phaffii (strain ATCC 24235 / CBS 4417 / NBRC 1672 / NRRL Y-8282 / UCD 70-5)</name>
    <name type="common">Yeast</name>
    <name type="synonym">Fabospora phaffii</name>
    <dbReference type="NCBI Taxonomy" id="1071381"/>
    <lineage>
        <taxon>Eukaryota</taxon>
        <taxon>Fungi</taxon>
        <taxon>Dikarya</taxon>
        <taxon>Ascomycota</taxon>
        <taxon>Saccharomycotina</taxon>
        <taxon>Saccharomycetes</taxon>
        <taxon>Saccharomycetales</taxon>
        <taxon>Saccharomycetaceae</taxon>
        <taxon>Tetrapisispora</taxon>
    </lineage>
</organism>
<sequence>MDDFDDMDNNPFLDPEDDSSKKTQTVDKITGTSSEVSESNVSEDHQVRNDPASNNANANPNMNVDNNQKENEDEREQKNNEGLPERTVKKKVYDITIKVTTLQRAGSVTNKKENPTIIFDVATDLPLFRKRNYRNIKKTMDEFHQLFKYLNAAIQESFIPSLPSPFTNYCINNREDLEKTVSNFQNWFDRIIKDPLVIKNEEFVHFIECDCNTYIPIRKANLIASGLKRKTLKQLPPPYDETLDLAAFRPMVKDIHWNAKEMQTRLLNISKAKKMLSQYENTFGKGFIGLSEIARDTEYSDKQLDKQNVLYNHFGKIITTVGDIDSIIATLDIATLYDGLEWIVNDTYVVKEALTNRHLLMRELLKAQQSTKSKQEQARKLRAKRDTNPVKVEESIQQLKEASKLEQQLTLKLERITANMLIERKGWIEWYETQLRTSIKEYTLRKIEYERKKLVLLEKVRRDVRHADKNGGLSRLGREHLLNKTDDDVKEKGSQLADGDSWAGDSSKHDSKDVENINHTEFDSYIDTEDPNYQKQTPISNNKPASPSLDPKSAATLLGECIF</sequence>
<evidence type="ECO:0000313" key="4">
    <source>
        <dbReference type="EMBL" id="CCE65093.1"/>
    </source>
</evidence>
<keyword evidence="1" id="KW-0813">Transport</keyword>
<comment type="subunit">
    <text evidence="1">Component of the retromer complex.</text>
</comment>
<feature type="compositionally biased region" description="Basic and acidic residues" evidence="2">
    <location>
        <begin position="506"/>
        <end position="522"/>
    </location>
</feature>
<dbReference type="KEGG" id="tpf:TPHA_0J02730"/>
<name>G8BZ01_TETPH</name>
<proteinExistence type="inferred from homology"/>
<feature type="compositionally biased region" description="Low complexity" evidence="2">
    <location>
        <begin position="49"/>
        <end position="66"/>
    </location>
</feature>
<dbReference type="GO" id="GO:0030905">
    <property type="term" value="C:retromer, tubulation complex"/>
    <property type="evidence" value="ECO:0007669"/>
    <property type="project" value="EnsemblFungi"/>
</dbReference>
<evidence type="ECO:0000256" key="2">
    <source>
        <dbReference type="SAM" id="MobiDB-lite"/>
    </source>
</evidence>
<dbReference type="OMA" id="FYLGTME"/>
<dbReference type="SMART" id="SM00312">
    <property type="entry name" value="PX"/>
    <property type="match status" value="1"/>
</dbReference>
<dbReference type="GO" id="GO:0005829">
    <property type="term" value="C:cytosol"/>
    <property type="evidence" value="ECO:0007669"/>
    <property type="project" value="GOC"/>
</dbReference>
<evidence type="ECO:0000259" key="3">
    <source>
        <dbReference type="SMART" id="SM00312"/>
    </source>
</evidence>
<dbReference type="InterPro" id="IPR037907">
    <property type="entry name" value="Vps17_PX"/>
</dbReference>
<dbReference type="OrthoDB" id="9976382at2759"/>
<dbReference type="PANTHER" id="PTHR47433">
    <property type="entry name" value="VACUOLAR PROTEIN SORTING-ASSOCIATED PROTEIN 17"/>
    <property type="match status" value="1"/>
</dbReference>
<dbReference type="GO" id="GO:0005768">
    <property type="term" value="C:endosome"/>
    <property type="evidence" value="ECO:0007669"/>
    <property type="project" value="EnsemblFungi"/>
</dbReference>
<dbReference type="CDD" id="cd06891">
    <property type="entry name" value="PX_Vps17p"/>
    <property type="match status" value="1"/>
</dbReference>
<dbReference type="Pfam" id="PF00787">
    <property type="entry name" value="PX"/>
    <property type="match status" value="1"/>
</dbReference>
<reference evidence="4 5" key="1">
    <citation type="journal article" date="2011" name="Proc. Natl. Acad. Sci. U.S.A.">
        <title>Evolutionary erosion of yeast sex chromosomes by mating-type switching accidents.</title>
        <authorList>
            <person name="Gordon J.L."/>
            <person name="Armisen D."/>
            <person name="Proux-Wera E."/>
            <person name="Oheigeartaigh S.S."/>
            <person name="Byrne K.P."/>
            <person name="Wolfe K.H."/>
        </authorList>
    </citation>
    <scope>NUCLEOTIDE SEQUENCE [LARGE SCALE GENOMIC DNA]</scope>
    <source>
        <strain evidence="5">ATCC 24235 / CBS 4417 / NBRC 1672 / NRRL Y-8282 / UCD 70-5</strain>
    </source>
</reference>
<dbReference type="InterPro" id="IPR001683">
    <property type="entry name" value="PX_dom"/>
</dbReference>
<dbReference type="AlphaFoldDB" id="G8BZ01"/>
<comment type="function">
    <text evidence="1">Component of the membrane-associated retromer complex which is essential in endosome-to-Golgi retrograde transport.</text>
</comment>
<dbReference type="GO" id="GO:0042147">
    <property type="term" value="P:retrograde transport, endosome to Golgi"/>
    <property type="evidence" value="ECO:0007669"/>
    <property type="project" value="EnsemblFungi"/>
</dbReference>
<dbReference type="SUPFAM" id="SSF64268">
    <property type="entry name" value="PX domain"/>
    <property type="match status" value="1"/>
</dbReference>
<protein>
    <recommendedName>
        <fullName evidence="1">Vacuolar protein sorting-associated protein 17</fullName>
    </recommendedName>
</protein>
<evidence type="ECO:0000256" key="1">
    <source>
        <dbReference type="PIRNR" id="PIRNR011791"/>
    </source>
</evidence>
<evidence type="ECO:0000313" key="5">
    <source>
        <dbReference type="Proteomes" id="UP000005666"/>
    </source>
</evidence>
<dbReference type="EMBL" id="HE612865">
    <property type="protein sequence ID" value="CCE65093.1"/>
    <property type="molecule type" value="Genomic_DNA"/>
</dbReference>
<dbReference type="InterPro" id="IPR036871">
    <property type="entry name" value="PX_dom_sf"/>
</dbReference>
<keyword evidence="1" id="KW-0653">Protein transport</keyword>
<accession>G8BZ01</accession>
<dbReference type="STRING" id="1071381.G8BZ01"/>
<feature type="region of interest" description="Disordered" evidence="2">
    <location>
        <begin position="484"/>
        <end position="553"/>
    </location>
</feature>
<gene>
    <name evidence="4" type="primary">TPHA0J02730</name>
    <name evidence="4" type="ordered locus">TPHA_0J02730</name>
</gene>
<dbReference type="RefSeq" id="XP_003687527.1">
    <property type="nucleotide sequence ID" value="XM_003687479.1"/>
</dbReference>
<dbReference type="InterPro" id="IPR053055">
    <property type="entry name" value="VPS17"/>
</dbReference>
<dbReference type="Gene3D" id="3.30.1520.10">
    <property type="entry name" value="Phox-like domain"/>
    <property type="match status" value="1"/>
</dbReference>
<dbReference type="GO" id="GO:0140318">
    <property type="term" value="F:protein transporter activity"/>
    <property type="evidence" value="ECO:0007669"/>
    <property type="project" value="EnsemblFungi"/>
</dbReference>
<dbReference type="InterPro" id="IPR027267">
    <property type="entry name" value="AH/BAR_dom_sf"/>
</dbReference>
<dbReference type="Gene3D" id="1.20.1270.60">
    <property type="entry name" value="Arfaptin homology (AH) domain/BAR domain"/>
    <property type="match status" value="1"/>
</dbReference>
<dbReference type="GO" id="GO:0032266">
    <property type="term" value="F:phosphatidylinositol-3-phosphate binding"/>
    <property type="evidence" value="ECO:0007669"/>
    <property type="project" value="EnsemblFungi"/>
</dbReference>
<dbReference type="HOGENOM" id="CLU_028982_1_0_1"/>
<feature type="compositionally biased region" description="Polar residues" evidence="2">
    <location>
        <begin position="531"/>
        <end position="545"/>
    </location>
</feature>
<feature type="domain" description="PX" evidence="3">
    <location>
        <begin position="91"/>
        <end position="210"/>
    </location>
</feature>
<feature type="compositionally biased region" description="Basic and acidic residues" evidence="2">
    <location>
        <begin position="67"/>
        <end position="87"/>
    </location>
</feature>
<feature type="compositionally biased region" description="Basic and acidic residues" evidence="2">
    <location>
        <begin position="484"/>
        <end position="493"/>
    </location>
</feature>
<feature type="region of interest" description="Disordered" evidence="2">
    <location>
        <begin position="1"/>
        <end position="87"/>
    </location>
</feature>
<dbReference type="Proteomes" id="UP000005666">
    <property type="component" value="Chromosome 10"/>
</dbReference>
<keyword evidence="5" id="KW-1185">Reference proteome</keyword>
<dbReference type="GO" id="GO:0006886">
    <property type="term" value="P:intracellular protein transport"/>
    <property type="evidence" value="ECO:0007669"/>
    <property type="project" value="TreeGrafter"/>
</dbReference>
<dbReference type="GeneID" id="11532955"/>
<dbReference type="PANTHER" id="PTHR47433:SF1">
    <property type="entry name" value="VACUOLAR PROTEIN SORTING-ASSOCIATED PROTEIN 17"/>
    <property type="match status" value="1"/>
</dbReference>